<evidence type="ECO:0000313" key="1">
    <source>
        <dbReference type="EMBL" id="SQB14814.1"/>
    </source>
</evidence>
<dbReference type="EMBL" id="UAVW01000016">
    <property type="protein sequence ID" value="SQB14814.1"/>
    <property type="molecule type" value="Genomic_DNA"/>
</dbReference>
<keyword evidence="2" id="KW-1185">Reference proteome</keyword>
<accession>A0A2X2UEE5</accession>
<protein>
    <submittedName>
        <fullName evidence="1">Uncharacterized protein</fullName>
    </submittedName>
</protein>
<dbReference type="Proteomes" id="UP000251853">
    <property type="component" value="Unassembled WGS sequence"/>
</dbReference>
<organism evidence="1 2">
    <name type="scientific">Enterocloster clostridioformis</name>
    <dbReference type="NCBI Taxonomy" id="1531"/>
    <lineage>
        <taxon>Bacteria</taxon>
        <taxon>Bacillati</taxon>
        <taxon>Bacillota</taxon>
        <taxon>Clostridia</taxon>
        <taxon>Lachnospirales</taxon>
        <taxon>Lachnospiraceae</taxon>
        <taxon>Enterocloster</taxon>
    </lineage>
</organism>
<name>A0A2X2UEE5_9FIRM</name>
<dbReference type="AlphaFoldDB" id="A0A2X2UEE5"/>
<gene>
    <name evidence="1" type="ORF">NCTC11224_03868</name>
</gene>
<evidence type="ECO:0000313" key="2">
    <source>
        <dbReference type="Proteomes" id="UP000251853"/>
    </source>
</evidence>
<reference evidence="1 2" key="1">
    <citation type="submission" date="2018-06" db="EMBL/GenBank/DDBJ databases">
        <authorList>
            <consortium name="Pathogen Informatics"/>
            <person name="Doyle S."/>
        </authorList>
    </citation>
    <scope>NUCLEOTIDE SEQUENCE [LARGE SCALE GENOMIC DNA]</scope>
    <source>
        <strain evidence="1 2">NCTC11224</strain>
    </source>
</reference>
<sequence>MKLKQIEITEVSVNVHLLDSRIGGSTVGILGIVCNPCLNAGGVKEQHGRWMSLEFHQG</sequence>
<proteinExistence type="predicted"/>